<dbReference type="SUPFAM" id="SSF52058">
    <property type="entry name" value="L domain-like"/>
    <property type="match status" value="1"/>
</dbReference>
<evidence type="ECO:0000259" key="6">
    <source>
        <dbReference type="Pfam" id="PF18052"/>
    </source>
</evidence>
<dbReference type="Gene3D" id="1.10.8.430">
    <property type="entry name" value="Helical domain of apoptotic protease-activating factors"/>
    <property type="match status" value="1"/>
</dbReference>
<dbReference type="InterPro" id="IPR041118">
    <property type="entry name" value="Rx_N"/>
</dbReference>
<dbReference type="EMBL" id="PDCK01000045">
    <property type="protein sequence ID" value="PRQ16050.1"/>
    <property type="molecule type" value="Genomic_DNA"/>
</dbReference>
<reference evidence="9 10" key="1">
    <citation type="journal article" date="2018" name="Nat. Genet.">
        <title>The Rosa genome provides new insights in the design of modern roses.</title>
        <authorList>
            <person name="Bendahmane M."/>
        </authorList>
    </citation>
    <scope>NUCLEOTIDE SEQUENCE [LARGE SCALE GENOMIC DNA]</scope>
    <source>
        <strain evidence="10">cv. Old Blush</strain>
    </source>
</reference>
<dbReference type="AlphaFoldDB" id="A0A2P6P2A1"/>
<keyword evidence="2" id="KW-0547">Nucleotide-binding</keyword>
<gene>
    <name evidence="9" type="ORF">RchiOBHm_Chr7g0180031</name>
</gene>
<dbReference type="PANTHER" id="PTHR36766">
    <property type="entry name" value="PLANT BROAD-SPECTRUM MILDEW RESISTANCE PROTEIN RPW8"/>
    <property type="match status" value="1"/>
</dbReference>
<dbReference type="Proteomes" id="UP000238479">
    <property type="component" value="Chromosome 7"/>
</dbReference>
<feature type="domain" description="Disease resistance N-terminal" evidence="6">
    <location>
        <begin position="9"/>
        <end position="94"/>
    </location>
</feature>
<dbReference type="OMA" id="LWMANEL"/>
<keyword evidence="10" id="KW-1185">Reference proteome</keyword>
<feature type="domain" description="Disease resistance protein winged helix" evidence="7">
    <location>
        <begin position="437"/>
        <end position="507"/>
    </location>
</feature>
<dbReference type="FunFam" id="3.40.50.300:FF:001091">
    <property type="entry name" value="Probable disease resistance protein At1g61300"/>
    <property type="match status" value="1"/>
</dbReference>
<dbReference type="GO" id="GO:0051707">
    <property type="term" value="P:response to other organism"/>
    <property type="evidence" value="ECO:0007669"/>
    <property type="project" value="UniProtKB-ARBA"/>
</dbReference>
<dbReference type="InterPro" id="IPR042197">
    <property type="entry name" value="Apaf_helical"/>
</dbReference>
<evidence type="ECO:0000313" key="10">
    <source>
        <dbReference type="Proteomes" id="UP000238479"/>
    </source>
</evidence>
<dbReference type="GO" id="GO:0006952">
    <property type="term" value="P:defense response"/>
    <property type="evidence" value="ECO:0007669"/>
    <property type="project" value="UniProtKB-KW"/>
</dbReference>
<dbReference type="Gene3D" id="1.20.5.4130">
    <property type="match status" value="1"/>
</dbReference>
<dbReference type="Pfam" id="PF18052">
    <property type="entry name" value="Rx_N"/>
    <property type="match status" value="1"/>
</dbReference>
<organism evidence="9 10">
    <name type="scientific">Rosa chinensis</name>
    <name type="common">China rose</name>
    <dbReference type="NCBI Taxonomy" id="74649"/>
    <lineage>
        <taxon>Eukaryota</taxon>
        <taxon>Viridiplantae</taxon>
        <taxon>Streptophyta</taxon>
        <taxon>Embryophyta</taxon>
        <taxon>Tracheophyta</taxon>
        <taxon>Spermatophyta</taxon>
        <taxon>Magnoliopsida</taxon>
        <taxon>eudicotyledons</taxon>
        <taxon>Gunneridae</taxon>
        <taxon>Pentapetalae</taxon>
        <taxon>rosids</taxon>
        <taxon>fabids</taxon>
        <taxon>Rosales</taxon>
        <taxon>Rosaceae</taxon>
        <taxon>Rosoideae</taxon>
        <taxon>Rosoideae incertae sedis</taxon>
        <taxon>Rosa</taxon>
    </lineage>
</organism>
<evidence type="ECO:0000256" key="4">
    <source>
        <dbReference type="ARBA" id="ARBA00022840"/>
    </source>
</evidence>
<sequence>MEFASGIAETVLVRLASYAAQEVCLASGAQLELKKLNKTLSAIKLVLQDAERKQMQNPLITHWLGNLKDVCNDAEDVLDEFEFRKLRLEVLTNDHRSVKAKVHQFFSRWNPVVFNFKMGHKIKEIRERLDEIDAEKTKLSLIQVVELVDDCGEPQRAHVNKRETDSLLEGHVVGRDDDKEKIILRFDDTLSSSVDDVSVISIFGLAGLGKTTLAKSVYNDTAVEKKFDIRMWVCVSENFDIHTLVRGIIAATKQECAVESLDLMKKGLQGILKDKKFLLVLDDVWDKESVGVTHQKWSELKTVLHVGAKGSKIIVTTRNESVASLVHPIHKHQLEGLSQEDSMTLFKNNAFNKGEESHYQHLIKIGEDIVKKCGGVPLALATLGSLLHSEKEQRRWLHVRDNEIWSLLENDNIMAALKLSYNALPSHLKPCFAFCSLYPKDYEFVSLEIVQLWMAQGFLKSSRENEDFDEMGLDYVRQFCSKSLFQLEFDFKTSVQFKIHDLVHDLAISVARVDCSTINFRPSSAFEKVRHVSISEKDLSGDALEELPKGIGNLINLRYLNITTQQMYFPKGVFRRLTLLQSLIIENCANLKSLGEEIQYLTNLRQLWIGDSENLESMPPNMKNLTAFHTLGIVDCKKLELMRSGEGIKGLRSLIIKGSSDLEALPNWLQESADTLQNMAIGECDNLTALPEWLQNLTLLEQLLIRECPKLSALPQGMHCLTALRELAIRGCPELRKRCKRETGEDWSKIKHVQKIKLDDEVI</sequence>
<dbReference type="SUPFAM" id="SSF52540">
    <property type="entry name" value="P-loop containing nucleoside triphosphate hydrolases"/>
    <property type="match status" value="1"/>
</dbReference>
<dbReference type="Pfam" id="PF23559">
    <property type="entry name" value="WHD_DRP"/>
    <property type="match status" value="1"/>
</dbReference>
<evidence type="ECO:0000313" key="9">
    <source>
        <dbReference type="EMBL" id="PRQ16050.1"/>
    </source>
</evidence>
<dbReference type="InterPro" id="IPR032675">
    <property type="entry name" value="LRR_dom_sf"/>
</dbReference>
<feature type="domain" description="NB-ARC" evidence="5">
    <location>
        <begin position="187"/>
        <end position="353"/>
    </location>
</feature>
<dbReference type="InterPro" id="IPR038005">
    <property type="entry name" value="RX-like_CC"/>
</dbReference>
<evidence type="ECO:0000259" key="7">
    <source>
        <dbReference type="Pfam" id="PF23559"/>
    </source>
</evidence>
<evidence type="ECO:0000259" key="5">
    <source>
        <dbReference type="Pfam" id="PF00931"/>
    </source>
</evidence>
<dbReference type="InterPro" id="IPR058922">
    <property type="entry name" value="WHD_DRP"/>
</dbReference>
<name>A0A2P6P2A1_ROSCH</name>
<feature type="domain" description="Disease resistance R13L4/SHOC-2-like LRR" evidence="8">
    <location>
        <begin position="538"/>
        <end position="679"/>
    </location>
</feature>
<evidence type="ECO:0000256" key="3">
    <source>
        <dbReference type="ARBA" id="ARBA00022821"/>
    </source>
</evidence>
<dbReference type="InterPro" id="IPR002182">
    <property type="entry name" value="NB-ARC"/>
</dbReference>
<keyword evidence="3" id="KW-0611">Plant defense</keyword>
<keyword evidence="9" id="KW-0378">Hydrolase</keyword>
<dbReference type="PRINTS" id="PR00364">
    <property type="entry name" value="DISEASERSIST"/>
</dbReference>
<comment type="caution">
    <text evidence="9">The sequence shown here is derived from an EMBL/GenBank/DDBJ whole genome shotgun (WGS) entry which is preliminary data.</text>
</comment>
<evidence type="ECO:0000259" key="8">
    <source>
        <dbReference type="Pfam" id="PF23598"/>
    </source>
</evidence>
<keyword evidence="4" id="KW-0067">ATP-binding</keyword>
<dbReference type="Pfam" id="PF00931">
    <property type="entry name" value="NB-ARC"/>
    <property type="match status" value="1"/>
</dbReference>
<dbReference type="Gene3D" id="3.80.10.10">
    <property type="entry name" value="Ribonuclease Inhibitor"/>
    <property type="match status" value="2"/>
</dbReference>
<dbReference type="GO" id="GO:0005524">
    <property type="term" value="F:ATP binding"/>
    <property type="evidence" value="ECO:0007669"/>
    <property type="project" value="UniProtKB-KW"/>
</dbReference>
<dbReference type="PANTHER" id="PTHR36766:SF61">
    <property type="entry name" value="NB-ARC DOMAIN DISEASE RESISTANCE PROTEIN"/>
    <property type="match status" value="1"/>
</dbReference>
<dbReference type="Pfam" id="PF23598">
    <property type="entry name" value="LRR_14"/>
    <property type="match status" value="1"/>
</dbReference>
<proteinExistence type="predicted"/>
<dbReference type="InterPro" id="IPR055414">
    <property type="entry name" value="LRR_R13L4/SHOC2-like"/>
</dbReference>
<evidence type="ECO:0000256" key="2">
    <source>
        <dbReference type="ARBA" id="ARBA00022741"/>
    </source>
</evidence>
<dbReference type="CDD" id="cd14798">
    <property type="entry name" value="RX-CC_like"/>
    <property type="match status" value="1"/>
</dbReference>
<keyword evidence="1" id="KW-0677">Repeat</keyword>
<dbReference type="GO" id="GO:0043531">
    <property type="term" value="F:ADP binding"/>
    <property type="evidence" value="ECO:0007669"/>
    <property type="project" value="InterPro"/>
</dbReference>
<protein>
    <submittedName>
        <fullName evidence="9">Putative P-loop containing nucleoside triphosphate hydrolase, leucine-rich repeat domain, L</fullName>
    </submittedName>
</protein>
<dbReference type="Gramene" id="PRQ16050">
    <property type="protein sequence ID" value="PRQ16050"/>
    <property type="gene ID" value="RchiOBHm_Chr7g0180031"/>
</dbReference>
<dbReference type="Gene3D" id="3.40.50.300">
    <property type="entry name" value="P-loop containing nucleotide triphosphate hydrolases"/>
    <property type="match status" value="1"/>
</dbReference>
<accession>A0A2P6P2A1</accession>
<evidence type="ECO:0000256" key="1">
    <source>
        <dbReference type="ARBA" id="ARBA00022737"/>
    </source>
</evidence>
<dbReference type="GO" id="GO:0016787">
    <property type="term" value="F:hydrolase activity"/>
    <property type="evidence" value="ECO:0007669"/>
    <property type="project" value="UniProtKB-KW"/>
</dbReference>
<dbReference type="InterPro" id="IPR027417">
    <property type="entry name" value="P-loop_NTPase"/>
</dbReference>